<dbReference type="Pfam" id="PF25213">
    <property type="entry name" value="HVO_A0261_N"/>
    <property type="match status" value="1"/>
</dbReference>
<evidence type="ECO:0000259" key="2">
    <source>
        <dbReference type="Pfam" id="PF25213"/>
    </source>
</evidence>
<evidence type="ECO:0000313" key="4">
    <source>
        <dbReference type="Proteomes" id="UP000608850"/>
    </source>
</evidence>
<accession>A0A830GAB6</accession>
<dbReference type="RefSeq" id="WP_188877202.1">
    <property type="nucleotide sequence ID" value="NZ_BMOQ01000002.1"/>
</dbReference>
<dbReference type="EMBL" id="BMOQ01000002">
    <property type="protein sequence ID" value="GGN10283.1"/>
    <property type="molecule type" value="Genomic_DNA"/>
</dbReference>
<feature type="domain" description="Methanogenesis regulatory protein FilR1 middle" evidence="1">
    <location>
        <begin position="122"/>
        <end position="247"/>
    </location>
</feature>
<protein>
    <submittedName>
        <fullName evidence="3">Uncharacterized protein</fullName>
    </submittedName>
</protein>
<comment type="caution">
    <text evidence="3">The sequence shown here is derived from an EMBL/GenBank/DDBJ whole genome shotgun (WGS) entry which is preliminary data.</text>
</comment>
<dbReference type="InterPro" id="IPR057527">
    <property type="entry name" value="HVO_A0261-like_N"/>
</dbReference>
<name>A0A830GAB6_9EURY</name>
<feature type="domain" description="HVO-A0261-like N-terminal" evidence="2">
    <location>
        <begin position="12"/>
        <end position="83"/>
    </location>
</feature>
<dbReference type="Pfam" id="PF08350">
    <property type="entry name" value="FilR1_middle"/>
    <property type="match status" value="1"/>
</dbReference>
<dbReference type="AlphaFoldDB" id="A0A830GAB6"/>
<keyword evidence="4" id="KW-1185">Reference proteome</keyword>
<evidence type="ECO:0000313" key="3">
    <source>
        <dbReference type="EMBL" id="GGN10283.1"/>
    </source>
</evidence>
<proteinExistence type="predicted"/>
<dbReference type="InterPro" id="IPR013561">
    <property type="entry name" value="FilR1_middle_dom"/>
</dbReference>
<reference evidence="3 4" key="1">
    <citation type="journal article" date="2019" name="Int. J. Syst. Evol. Microbiol.">
        <title>The Global Catalogue of Microorganisms (GCM) 10K type strain sequencing project: providing services to taxonomists for standard genome sequencing and annotation.</title>
        <authorList>
            <consortium name="The Broad Institute Genomics Platform"/>
            <consortium name="The Broad Institute Genome Sequencing Center for Infectious Disease"/>
            <person name="Wu L."/>
            <person name="Ma J."/>
        </authorList>
    </citation>
    <scope>NUCLEOTIDE SEQUENCE [LARGE SCALE GENOMIC DNA]</scope>
    <source>
        <strain evidence="3 4">JCM 16331</strain>
    </source>
</reference>
<dbReference type="InterPro" id="IPR036390">
    <property type="entry name" value="WH_DNA-bd_sf"/>
</dbReference>
<dbReference type="Proteomes" id="UP000608850">
    <property type="component" value="Unassembled WGS sequence"/>
</dbReference>
<organism evidence="3 4">
    <name type="scientific">Halarchaeum nitratireducens</name>
    <dbReference type="NCBI Taxonomy" id="489913"/>
    <lineage>
        <taxon>Archaea</taxon>
        <taxon>Methanobacteriati</taxon>
        <taxon>Methanobacteriota</taxon>
        <taxon>Stenosarchaea group</taxon>
        <taxon>Halobacteria</taxon>
        <taxon>Halobacteriales</taxon>
        <taxon>Halobacteriaceae</taxon>
    </lineage>
</organism>
<evidence type="ECO:0000259" key="1">
    <source>
        <dbReference type="Pfam" id="PF08350"/>
    </source>
</evidence>
<gene>
    <name evidence="3" type="ORF">GCM10009021_07590</name>
</gene>
<dbReference type="SUPFAM" id="SSF46785">
    <property type="entry name" value="Winged helix' DNA-binding domain"/>
    <property type="match status" value="1"/>
</dbReference>
<dbReference type="OrthoDB" id="11410at2157"/>
<sequence length="262" mass="29834">MAHPRDVIKLLHDRYNVLQALEAHPSTKQELLPAVEISRSTLDSVTRNLENAGLVVYRDGEWHLTVYGHCAFALHQRYREQLRDLRKAASFVDMPTDETAFDCSILIDADVHSTDGIIQEDVMQVLLDAARDATRFRMFTPRVLAAHVESFYENALISDDPRIELVVPMSLFEQLRAHFSDLIHEAVTDSPISFYTADVPDTFGLWIADHDHVGVLVFGESGVRGILVNDTDAALRWAEEQYEHIRQSADPVSFRRQPQKRV</sequence>